<feature type="compositionally biased region" description="Polar residues" evidence="1">
    <location>
        <begin position="1"/>
        <end position="13"/>
    </location>
</feature>
<dbReference type="OrthoDB" id="5912142at2759"/>
<evidence type="ECO:0000313" key="2">
    <source>
        <dbReference type="EMBL" id="KHN73969.1"/>
    </source>
</evidence>
<feature type="compositionally biased region" description="Polar residues" evidence="1">
    <location>
        <begin position="62"/>
        <end position="73"/>
    </location>
</feature>
<keyword evidence="3" id="KW-1185">Reference proteome</keyword>
<evidence type="ECO:0000256" key="1">
    <source>
        <dbReference type="SAM" id="MobiDB-lite"/>
    </source>
</evidence>
<reference evidence="2 3" key="1">
    <citation type="submission" date="2014-11" db="EMBL/GenBank/DDBJ databases">
        <title>Genetic blueprint of the zoonotic pathogen Toxocara canis.</title>
        <authorList>
            <person name="Zhu X.-Q."/>
            <person name="Korhonen P.K."/>
            <person name="Cai H."/>
            <person name="Young N.D."/>
            <person name="Nejsum P."/>
            <person name="von Samson-Himmelstjerna G."/>
            <person name="Boag P.R."/>
            <person name="Tan P."/>
            <person name="Li Q."/>
            <person name="Min J."/>
            <person name="Yang Y."/>
            <person name="Wang X."/>
            <person name="Fang X."/>
            <person name="Hall R.S."/>
            <person name="Hofmann A."/>
            <person name="Sternberg P.W."/>
            <person name="Jex A.R."/>
            <person name="Gasser R.B."/>
        </authorList>
    </citation>
    <scope>NUCLEOTIDE SEQUENCE [LARGE SCALE GENOMIC DNA]</scope>
    <source>
        <strain evidence="2">PN_DK_2014</strain>
    </source>
</reference>
<feature type="region of interest" description="Disordered" evidence="1">
    <location>
        <begin position="62"/>
        <end position="132"/>
    </location>
</feature>
<accession>A0A0B2UXL7</accession>
<proteinExistence type="predicted"/>
<feature type="region of interest" description="Disordered" evidence="1">
    <location>
        <begin position="1"/>
        <end position="30"/>
    </location>
</feature>
<name>A0A0B2UXL7_TOXCA</name>
<evidence type="ECO:0000313" key="3">
    <source>
        <dbReference type="Proteomes" id="UP000031036"/>
    </source>
</evidence>
<dbReference type="EMBL" id="JPKZ01002986">
    <property type="protein sequence ID" value="KHN73969.1"/>
    <property type="molecule type" value="Genomic_DNA"/>
</dbReference>
<gene>
    <name evidence="2" type="ORF">Tcan_10830</name>
</gene>
<comment type="caution">
    <text evidence="2">The sequence shown here is derived from an EMBL/GenBank/DDBJ whole genome shotgun (WGS) entry which is preliminary data.</text>
</comment>
<protein>
    <submittedName>
        <fullName evidence="2">Uncharacterized protein</fullName>
    </submittedName>
</protein>
<dbReference type="Proteomes" id="UP000031036">
    <property type="component" value="Unassembled WGS sequence"/>
</dbReference>
<feature type="compositionally biased region" description="Polar residues" evidence="1">
    <location>
        <begin position="109"/>
        <end position="122"/>
    </location>
</feature>
<sequence length="228" mass="25351">MSFENGTPKQSPFMSVFGRKKRVNGTKSADDIKGVASALVINNGQTVASGFIDSDHDSLKETSTAVTSAPSRSTVERHQQVTPANSTFVEKVRSHKSSRSKYSRDSNETRQNSVPLQSSTLPGRTRKSKKDENQLCIQQKAFSADAVFTADPNYLMEALETLAEEQPIVARSIPKHAPVDTSDFAQRSLDNCLFDASVYDNMLCDSLKEEFVFVFFRISLSPIFRIQR</sequence>
<dbReference type="AlphaFoldDB" id="A0A0B2UXL7"/>
<organism evidence="2 3">
    <name type="scientific">Toxocara canis</name>
    <name type="common">Canine roundworm</name>
    <dbReference type="NCBI Taxonomy" id="6265"/>
    <lineage>
        <taxon>Eukaryota</taxon>
        <taxon>Metazoa</taxon>
        <taxon>Ecdysozoa</taxon>
        <taxon>Nematoda</taxon>
        <taxon>Chromadorea</taxon>
        <taxon>Rhabditida</taxon>
        <taxon>Spirurina</taxon>
        <taxon>Ascaridomorpha</taxon>
        <taxon>Ascaridoidea</taxon>
        <taxon>Toxocaridae</taxon>
        <taxon>Toxocara</taxon>
    </lineage>
</organism>